<evidence type="ECO:0000313" key="2">
    <source>
        <dbReference type="Proteomes" id="UP000499080"/>
    </source>
</evidence>
<proteinExistence type="predicted"/>
<sequence>LYTAERILLVQHVFRGKNSAGAACVQRKEFCWCSMHSEERILLVQHVFSGKNSFGTAFATACIQRGKNSACVVSVPTRIHVSAKHPKYKLLESACRWCSATICECARDDYDIEGQRMLFFGNFMDDRRLF</sequence>
<dbReference type="EMBL" id="BGPR01145502">
    <property type="protein sequence ID" value="GBN75937.1"/>
    <property type="molecule type" value="Genomic_DNA"/>
</dbReference>
<name>A0A4Y2RJF2_ARAVE</name>
<accession>A0A4Y2RJF2</accession>
<protein>
    <submittedName>
        <fullName evidence="1">Uncharacterized protein</fullName>
    </submittedName>
</protein>
<feature type="non-terminal residue" evidence="1">
    <location>
        <position position="1"/>
    </location>
</feature>
<reference evidence="1 2" key="1">
    <citation type="journal article" date="2019" name="Sci. Rep.">
        <title>Orb-weaving spider Araneus ventricosus genome elucidates the spidroin gene catalogue.</title>
        <authorList>
            <person name="Kono N."/>
            <person name="Nakamura H."/>
            <person name="Ohtoshi R."/>
            <person name="Moran D.A.P."/>
            <person name="Shinohara A."/>
            <person name="Yoshida Y."/>
            <person name="Fujiwara M."/>
            <person name="Mori M."/>
            <person name="Tomita M."/>
            <person name="Arakawa K."/>
        </authorList>
    </citation>
    <scope>NUCLEOTIDE SEQUENCE [LARGE SCALE GENOMIC DNA]</scope>
</reference>
<evidence type="ECO:0000313" key="1">
    <source>
        <dbReference type="EMBL" id="GBN75937.1"/>
    </source>
</evidence>
<dbReference type="AlphaFoldDB" id="A0A4Y2RJF2"/>
<keyword evidence="2" id="KW-1185">Reference proteome</keyword>
<dbReference type="Proteomes" id="UP000499080">
    <property type="component" value="Unassembled WGS sequence"/>
</dbReference>
<organism evidence="1 2">
    <name type="scientific">Araneus ventricosus</name>
    <name type="common">Orbweaver spider</name>
    <name type="synonym">Epeira ventricosa</name>
    <dbReference type="NCBI Taxonomy" id="182803"/>
    <lineage>
        <taxon>Eukaryota</taxon>
        <taxon>Metazoa</taxon>
        <taxon>Ecdysozoa</taxon>
        <taxon>Arthropoda</taxon>
        <taxon>Chelicerata</taxon>
        <taxon>Arachnida</taxon>
        <taxon>Araneae</taxon>
        <taxon>Araneomorphae</taxon>
        <taxon>Entelegynae</taxon>
        <taxon>Araneoidea</taxon>
        <taxon>Araneidae</taxon>
        <taxon>Araneus</taxon>
    </lineage>
</organism>
<comment type="caution">
    <text evidence="1">The sequence shown here is derived from an EMBL/GenBank/DDBJ whole genome shotgun (WGS) entry which is preliminary data.</text>
</comment>
<gene>
    <name evidence="1" type="ORF">AVEN_249996_1</name>
</gene>